<sequence length="193" mass="21859">MPDLAYMLPRLILASQSVARRALLQELGIEVTTCPTHSDESFELSHPAEVVAMLARRKLEAYRKEHPAYTLPVLCCDTLIFFEDRLIGKSEDRAQAKSQLLDFSGKAQQVYSGWALWYGNKIFCDADKALVWFKQLDEQDIETYLDTREWEGAAGSYRIQGLGKQLIDHIEGDRGTVIGLPVEQIQRILGEKA</sequence>
<organism evidence="3">
    <name type="scientific">bioreactor metagenome</name>
    <dbReference type="NCBI Taxonomy" id="1076179"/>
    <lineage>
        <taxon>unclassified sequences</taxon>
        <taxon>metagenomes</taxon>
        <taxon>ecological metagenomes</taxon>
    </lineage>
</organism>
<keyword evidence="2" id="KW-0378">Hydrolase</keyword>
<comment type="caution">
    <text evidence="3">The sequence shown here is derived from an EMBL/GenBank/DDBJ whole genome shotgun (WGS) entry which is preliminary data.</text>
</comment>
<dbReference type="Pfam" id="PF02545">
    <property type="entry name" value="Maf"/>
    <property type="match status" value="1"/>
</dbReference>
<dbReference type="InterPro" id="IPR029001">
    <property type="entry name" value="ITPase-like_fam"/>
</dbReference>
<dbReference type="AlphaFoldDB" id="A0A644WSB5"/>
<dbReference type="PIRSF" id="PIRSF006305">
    <property type="entry name" value="Maf"/>
    <property type="match status" value="1"/>
</dbReference>
<evidence type="ECO:0000313" key="3">
    <source>
        <dbReference type="EMBL" id="MPM06730.1"/>
    </source>
</evidence>
<dbReference type="CDD" id="cd00555">
    <property type="entry name" value="Maf"/>
    <property type="match status" value="1"/>
</dbReference>
<dbReference type="PANTHER" id="PTHR43213:SF5">
    <property type="entry name" value="BIFUNCTIONAL DTTP_UTP PYROPHOSPHATASE_METHYLTRANSFERASE PROTEIN-RELATED"/>
    <property type="match status" value="1"/>
</dbReference>
<comment type="cofactor">
    <cofactor evidence="1">
        <name>a divalent metal cation</name>
        <dbReference type="ChEBI" id="CHEBI:60240"/>
    </cofactor>
</comment>
<proteinExistence type="inferred from homology"/>
<accession>A0A644WSB5</accession>
<name>A0A644WSB5_9ZZZZ</name>
<evidence type="ECO:0000256" key="1">
    <source>
        <dbReference type="ARBA" id="ARBA00001968"/>
    </source>
</evidence>
<protein>
    <submittedName>
        <fullName evidence="3">Septum formation protein Maf</fullName>
    </submittedName>
</protein>
<evidence type="ECO:0000256" key="2">
    <source>
        <dbReference type="ARBA" id="ARBA00022801"/>
    </source>
</evidence>
<dbReference type="InterPro" id="IPR003697">
    <property type="entry name" value="Maf-like"/>
</dbReference>
<dbReference type="SUPFAM" id="SSF52972">
    <property type="entry name" value="ITPase-like"/>
    <property type="match status" value="1"/>
</dbReference>
<dbReference type="NCBIfam" id="TIGR00172">
    <property type="entry name" value="maf"/>
    <property type="match status" value="1"/>
</dbReference>
<dbReference type="Gene3D" id="3.90.950.10">
    <property type="match status" value="1"/>
</dbReference>
<gene>
    <name evidence="3" type="primary">maf_16</name>
    <name evidence="3" type="ORF">SDC9_53033</name>
</gene>
<dbReference type="EMBL" id="VSSQ01001258">
    <property type="protein sequence ID" value="MPM06730.1"/>
    <property type="molecule type" value="Genomic_DNA"/>
</dbReference>
<reference evidence="3" key="1">
    <citation type="submission" date="2019-08" db="EMBL/GenBank/DDBJ databases">
        <authorList>
            <person name="Kucharzyk K."/>
            <person name="Murdoch R.W."/>
            <person name="Higgins S."/>
            <person name="Loffler F."/>
        </authorList>
    </citation>
    <scope>NUCLEOTIDE SEQUENCE</scope>
</reference>
<dbReference type="GO" id="GO:0047429">
    <property type="term" value="F:nucleoside triphosphate diphosphatase activity"/>
    <property type="evidence" value="ECO:0007669"/>
    <property type="project" value="InterPro"/>
</dbReference>
<dbReference type="PANTHER" id="PTHR43213">
    <property type="entry name" value="BIFUNCTIONAL DTTP/UTP PYROPHOSPHATASE/METHYLTRANSFERASE PROTEIN-RELATED"/>
    <property type="match status" value="1"/>
</dbReference>
<dbReference type="HAMAP" id="MF_00528">
    <property type="entry name" value="Maf"/>
    <property type="match status" value="1"/>
</dbReference>